<keyword evidence="3" id="KW-1185">Reference proteome</keyword>
<evidence type="ECO:0000256" key="1">
    <source>
        <dbReference type="SAM" id="MobiDB-lite"/>
    </source>
</evidence>
<feature type="compositionally biased region" description="Low complexity" evidence="1">
    <location>
        <begin position="123"/>
        <end position="147"/>
    </location>
</feature>
<proteinExistence type="predicted"/>
<dbReference type="AlphaFoldDB" id="A0A9W8AHV4"/>
<feature type="region of interest" description="Disordered" evidence="1">
    <location>
        <begin position="72"/>
        <end position="148"/>
    </location>
</feature>
<feature type="compositionally biased region" description="Low complexity" evidence="1">
    <location>
        <begin position="310"/>
        <end position="324"/>
    </location>
</feature>
<feature type="region of interest" description="Disordered" evidence="1">
    <location>
        <begin position="309"/>
        <end position="331"/>
    </location>
</feature>
<dbReference type="SUPFAM" id="SSF140361">
    <property type="entry name" value="MIT domain-like"/>
    <property type="match status" value="1"/>
</dbReference>
<gene>
    <name evidence="2" type="ORF">IWQ60_003183</name>
</gene>
<evidence type="ECO:0000313" key="3">
    <source>
        <dbReference type="Proteomes" id="UP001150569"/>
    </source>
</evidence>
<evidence type="ECO:0000313" key="2">
    <source>
        <dbReference type="EMBL" id="KAJ1927132.1"/>
    </source>
</evidence>
<name>A0A9W8AHV4_9FUNG</name>
<organism evidence="2 3">
    <name type="scientific">Tieghemiomyces parasiticus</name>
    <dbReference type="NCBI Taxonomy" id="78921"/>
    <lineage>
        <taxon>Eukaryota</taxon>
        <taxon>Fungi</taxon>
        <taxon>Fungi incertae sedis</taxon>
        <taxon>Zoopagomycota</taxon>
        <taxon>Kickxellomycotina</taxon>
        <taxon>Dimargaritomycetes</taxon>
        <taxon>Dimargaritales</taxon>
        <taxon>Dimargaritaceae</taxon>
        <taxon>Tieghemiomyces</taxon>
    </lineage>
</organism>
<dbReference type="Gene3D" id="1.20.58.80">
    <property type="entry name" value="Phosphotransferase system, lactose/cellobiose-type IIA subunit"/>
    <property type="match status" value="1"/>
</dbReference>
<sequence length="401" mass="43205">MEGTPTAKAYTWANIAEDYSHRGRLAEAIKAHLKAGEMFKEAQTHTHDVESAEALELLSQHHQQEAARLRVELASRSPGSSRISSSSRRELTGGDEEPLSGPAESNSDSAGGSLGDMTDDCASETSDSSASSASSQTTSQRATGQSADPTETFWDFIENFVDKISGPIPVGGTPGAPSPHTPTVITHCARHAQQRAPPANLGRSVLPSMAESYYVVPEQHRLAESTALIENLHLTSNRSSPSDPATPATTDLAAENDKLKRAVVVLQKQVSLLEKVAMENTMLRSSIYSFQQEVHKKARDYKLASSEIRPPGIATTTPTTGEAGNSDSIGPGISAAAVAKKDGHEACERRVAQLEVELARTRAIAKKQDEMLAKYKDRWDKLKESAKLKRNTRRDSAPPSQ</sequence>
<protein>
    <submittedName>
        <fullName evidence="2">Uncharacterized protein</fullName>
    </submittedName>
</protein>
<feature type="compositionally biased region" description="Low complexity" evidence="1">
    <location>
        <begin position="75"/>
        <end position="86"/>
    </location>
</feature>
<dbReference type="OrthoDB" id="3197614at2759"/>
<dbReference type="PANTHER" id="PTHR40130">
    <property type="entry name" value="EXPRESSED PROTEIN"/>
    <property type="match status" value="1"/>
</dbReference>
<reference evidence="2" key="1">
    <citation type="submission" date="2022-07" db="EMBL/GenBank/DDBJ databases">
        <title>Phylogenomic reconstructions and comparative analyses of Kickxellomycotina fungi.</title>
        <authorList>
            <person name="Reynolds N.K."/>
            <person name="Stajich J.E."/>
            <person name="Barry K."/>
            <person name="Grigoriev I.V."/>
            <person name="Crous P."/>
            <person name="Smith M.E."/>
        </authorList>
    </citation>
    <scope>NUCLEOTIDE SEQUENCE</scope>
    <source>
        <strain evidence="2">RSA 861</strain>
    </source>
</reference>
<dbReference type="EMBL" id="JANBPT010000132">
    <property type="protein sequence ID" value="KAJ1927132.1"/>
    <property type="molecule type" value="Genomic_DNA"/>
</dbReference>
<comment type="caution">
    <text evidence="2">The sequence shown here is derived from an EMBL/GenBank/DDBJ whole genome shotgun (WGS) entry which is preliminary data.</text>
</comment>
<dbReference type="PANTHER" id="PTHR40130:SF1">
    <property type="entry name" value="SPINDLE POLE BODY-ASSOCIATED PROTEIN CUT12 DOMAIN-CONTAINING PROTEIN"/>
    <property type="match status" value="1"/>
</dbReference>
<accession>A0A9W8AHV4</accession>
<dbReference type="Proteomes" id="UP001150569">
    <property type="component" value="Unassembled WGS sequence"/>
</dbReference>